<sequence>MASKHRNMFHKNKTQETTEEAGSDSAETDANIKTNIVKLLHTLYDKELLTEEAILHWNQNPREEETTPGTPAGPSRHALHLRKQIGPFIKWLEEADEQSSSGDDSD</sequence>
<evidence type="ECO:0000313" key="4">
    <source>
        <dbReference type="Proteomes" id="UP001558652"/>
    </source>
</evidence>
<feature type="region of interest" description="Disordered" evidence="1">
    <location>
        <begin position="59"/>
        <end position="80"/>
    </location>
</feature>
<proteinExistence type="predicted"/>
<comment type="caution">
    <text evidence="3">The sequence shown here is derived from an EMBL/GenBank/DDBJ whole genome shotgun (WGS) entry which is preliminary data.</text>
</comment>
<dbReference type="AlphaFoldDB" id="A0ABD0Y560"/>
<feature type="region of interest" description="Disordered" evidence="1">
    <location>
        <begin position="1"/>
        <end position="30"/>
    </location>
</feature>
<name>A0ABD0Y560_9HEMI</name>
<dbReference type="EMBL" id="JBFDAA010000013">
    <property type="protein sequence ID" value="KAL1122520.1"/>
    <property type="molecule type" value="Genomic_DNA"/>
</dbReference>
<evidence type="ECO:0000313" key="3">
    <source>
        <dbReference type="EMBL" id="KAL1122520.1"/>
    </source>
</evidence>
<dbReference type="SMART" id="SM00515">
    <property type="entry name" value="eIF5C"/>
    <property type="match status" value="1"/>
</dbReference>
<gene>
    <name evidence="3" type="ORF">AAG570_002851</name>
</gene>
<evidence type="ECO:0000256" key="1">
    <source>
        <dbReference type="SAM" id="MobiDB-lite"/>
    </source>
</evidence>
<keyword evidence="4" id="KW-1185">Reference proteome</keyword>
<evidence type="ECO:0000259" key="2">
    <source>
        <dbReference type="PROSITE" id="PS51363"/>
    </source>
</evidence>
<dbReference type="SUPFAM" id="SSF48371">
    <property type="entry name" value="ARM repeat"/>
    <property type="match status" value="1"/>
</dbReference>
<dbReference type="InterPro" id="IPR003307">
    <property type="entry name" value="W2_domain"/>
</dbReference>
<dbReference type="InterPro" id="IPR016024">
    <property type="entry name" value="ARM-type_fold"/>
</dbReference>
<organism evidence="3 4">
    <name type="scientific">Ranatra chinensis</name>
    <dbReference type="NCBI Taxonomy" id="642074"/>
    <lineage>
        <taxon>Eukaryota</taxon>
        <taxon>Metazoa</taxon>
        <taxon>Ecdysozoa</taxon>
        <taxon>Arthropoda</taxon>
        <taxon>Hexapoda</taxon>
        <taxon>Insecta</taxon>
        <taxon>Pterygota</taxon>
        <taxon>Neoptera</taxon>
        <taxon>Paraneoptera</taxon>
        <taxon>Hemiptera</taxon>
        <taxon>Heteroptera</taxon>
        <taxon>Panheteroptera</taxon>
        <taxon>Nepomorpha</taxon>
        <taxon>Nepidae</taxon>
        <taxon>Ranatrinae</taxon>
        <taxon>Ranatra</taxon>
    </lineage>
</organism>
<protein>
    <recommendedName>
        <fullName evidence="2">W2 domain-containing protein</fullName>
    </recommendedName>
</protein>
<accession>A0ABD0Y560</accession>
<dbReference type="PROSITE" id="PS51363">
    <property type="entry name" value="W2"/>
    <property type="match status" value="1"/>
</dbReference>
<feature type="compositionally biased region" description="Basic residues" evidence="1">
    <location>
        <begin position="1"/>
        <end position="12"/>
    </location>
</feature>
<reference evidence="3 4" key="1">
    <citation type="submission" date="2024-07" db="EMBL/GenBank/DDBJ databases">
        <title>Chromosome-level genome assembly of the water stick insect Ranatra chinensis (Heteroptera: Nepidae).</title>
        <authorList>
            <person name="Liu X."/>
        </authorList>
    </citation>
    <scope>NUCLEOTIDE SEQUENCE [LARGE SCALE GENOMIC DNA]</scope>
    <source>
        <strain evidence="3">Cailab_2021Rc</strain>
        <tissue evidence="3">Muscle</tissue>
    </source>
</reference>
<dbReference type="Gene3D" id="1.25.40.180">
    <property type="match status" value="1"/>
</dbReference>
<dbReference type="Proteomes" id="UP001558652">
    <property type="component" value="Unassembled WGS sequence"/>
</dbReference>
<dbReference type="Pfam" id="PF02020">
    <property type="entry name" value="W2"/>
    <property type="match status" value="1"/>
</dbReference>
<feature type="domain" description="W2" evidence="2">
    <location>
        <begin position="1"/>
        <end position="102"/>
    </location>
</feature>